<dbReference type="InterPro" id="IPR013785">
    <property type="entry name" value="Aldolase_TIM"/>
</dbReference>
<dbReference type="PROSITE" id="PS51918">
    <property type="entry name" value="RADICAL_SAM"/>
    <property type="match status" value="1"/>
</dbReference>
<dbReference type="NCBIfam" id="TIGR03972">
    <property type="entry name" value="rSAM_TYW1"/>
    <property type="match status" value="1"/>
</dbReference>
<dbReference type="InterPro" id="IPR023993">
    <property type="entry name" value="TYW1_archaea"/>
</dbReference>
<feature type="binding site" evidence="9">
    <location>
        <position position="74"/>
    </location>
    <ligand>
        <name>[4Fe-4S] cluster</name>
        <dbReference type="ChEBI" id="CHEBI:49883"/>
        <label>2</label>
        <note>4Fe-4S-S-AdoMet</note>
    </ligand>
</feature>
<dbReference type="InterPro" id="IPR007197">
    <property type="entry name" value="rSAM"/>
</dbReference>
<evidence type="ECO:0000256" key="3">
    <source>
        <dbReference type="ARBA" id="ARBA00022694"/>
    </source>
</evidence>
<dbReference type="SFLD" id="SFLDS00029">
    <property type="entry name" value="Radical_SAM"/>
    <property type="match status" value="1"/>
</dbReference>
<evidence type="ECO:0000259" key="10">
    <source>
        <dbReference type="PROSITE" id="PS51918"/>
    </source>
</evidence>
<sequence>MKLSRKALRRLEKGGYRLVGKNKHSAVKICRWTKKSLLEEGICYKQKFYEDIHGIKSHRCLQMTPSLPFCDNKCVFCWRDVNLNSPYWEGPADDPSEILDEAIEAQRSLLSGFKGNPEANKEKWDEAQNPGLAAISLDGEPTLYPKLDGLIEECYRRDIVPFLVTNGLHPDRLEEIREPAQLYISTVAPDGKTYKKICRPLVSRAWEKLNQSLEVMQSFDCTKVLRLTMVKGWNMKDPSGYGELIKKVEPDFVEPKGYMFVGHSRKRLKMENMPTHEEIKNFGRALERETGYTITDESEPSRVVLLSAEN</sequence>
<evidence type="ECO:0000256" key="1">
    <source>
        <dbReference type="ARBA" id="ARBA00022485"/>
    </source>
</evidence>
<dbReference type="GO" id="GO:0051539">
    <property type="term" value="F:4 iron, 4 sulfur cluster binding"/>
    <property type="evidence" value="ECO:0007669"/>
    <property type="project" value="UniProtKB-UniRule"/>
</dbReference>
<keyword evidence="6 9" id="KW-0411">Iron-sulfur</keyword>
<keyword evidence="9" id="KW-0963">Cytoplasm</keyword>
<evidence type="ECO:0000256" key="7">
    <source>
        <dbReference type="ARBA" id="ARBA00023239"/>
    </source>
</evidence>
<gene>
    <name evidence="9" type="primary">taw1</name>
    <name evidence="11" type="ORF">AKJ57_01130</name>
</gene>
<keyword evidence="7 9" id="KW-0456">Lyase</keyword>
<dbReference type="Proteomes" id="UP000070163">
    <property type="component" value="Unassembled WGS sequence"/>
</dbReference>
<dbReference type="CDD" id="cd01335">
    <property type="entry name" value="Radical_SAM"/>
    <property type="match status" value="1"/>
</dbReference>
<evidence type="ECO:0000313" key="11">
    <source>
        <dbReference type="EMBL" id="KXA91460.1"/>
    </source>
</evidence>
<keyword evidence="12" id="KW-1185">Reference proteome</keyword>
<dbReference type="Gene3D" id="3.20.20.70">
    <property type="entry name" value="Aldolase class I"/>
    <property type="match status" value="1"/>
</dbReference>
<protein>
    <recommendedName>
        <fullName evidence="9">S-adenosyl-L-methionine-dependent tRNA 4-demethylwyosine synthase</fullName>
        <ecNumber evidence="9">4.1.3.44</ecNumber>
    </recommendedName>
    <alternativeName>
        <fullName evidence="9">tRNA wyosine derivatives biosynthesis protein Taw1</fullName>
    </alternativeName>
</protein>
<dbReference type="EC" id="4.1.3.44" evidence="9"/>
<evidence type="ECO:0000256" key="6">
    <source>
        <dbReference type="ARBA" id="ARBA00023014"/>
    </source>
</evidence>
<dbReference type="GO" id="GO:0008033">
    <property type="term" value="P:tRNA processing"/>
    <property type="evidence" value="ECO:0007669"/>
    <property type="project" value="UniProtKB-UniRule"/>
</dbReference>
<comment type="subunit">
    <text evidence="9">Monomer.</text>
</comment>
<keyword evidence="4 9" id="KW-0479">Metal-binding</keyword>
<dbReference type="SUPFAM" id="SSF102114">
    <property type="entry name" value="Radical SAM enzymes"/>
    <property type="match status" value="1"/>
</dbReference>
<comment type="similarity">
    <text evidence="9">Belongs to the TYW1 family.</text>
</comment>
<dbReference type="InterPro" id="IPR013917">
    <property type="entry name" value="tRNA_wybutosine-synth"/>
</dbReference>
<dbReference type="Pfam" id="PF04055">
    <property type="entry name" value="Radical_SAM"/>
    <property type="match status" value="1"/>
</dbReference>
<name>A0A133UBA5_9EURY</name>
<dbReference type="GO" id="GO:0005737">
    <property type="term" value="C:cytoplasm"/>
    <property type="evidence" value="ECO:0007669"/>
    <property type="project" value="UniProtKB-SubCell"/>
</dbReference>
<evidence type="ECO:0000313" key="12">
    <source>
        <dbReference type="Proteomes" id="UP000070163"/>
    </source>
</evidence>
<accession>A0A133UBA5</accession>
<evidence type="ECO:0000256" key="2">
    <source>
        <dbReference type="ARBA" id="ARBA00022691"/>
    </source>
</evidence>
<evidence type="ECO:0000256" key="4">
    <source>
        <dbReference type="ARBA" id="ARBA00022723"/>
    </source>
</evidence>
<reference evidence="11 12" key="1">
    <citation type="journal article" date="2016" name="Sci. Rep.">
        <title>Metabolic traits of an uncultured archaeal lineage -MSBL1- from brine pools of the Red Sea.</title>
        <authorList>
            <person name="Mwirichia R."/>
            <person name="Alam I."/>
            <person name="Rashid M."/>
            <person name="Vinu M."/>
            <person name="Ba-Alawi W."/>
            <person name="Anthony Kamau A."/>
            <person name="Kamanda Ngugi D."/>
            <person name="Goker M."/>
            <person name="Klenk H.P."/>
            <person name="Bajic V."/>
            <person name="Stingl U."/>
        </authorList>
    </citation>
    <scope>NUCLEOTIDE SEQUENCE [LARGE SCALE GENOMIC DNA]</scope>
    <source>
        <strain evidence="11">SCGC-AAA259A05</strain>
    </source>
</reference>
<comment type="function">
    <text evidence="9">Component of the wyosine derivatives biosynthesis pathway that catalyzes the condensation of N-methylguanine with 2 carbon atoms from pyruvate to form the tricyclic 4-demethylwyosine (imG-14) on guanosine-37 of tRNA(Phe).</text>
</comment>
<keyword evidence="2 9" id="KW-0949">S-adenosyl-L-methionine</keyword>
<dbReference type="PATRIC" id="fig|1698259.3.peg.1417"/>
<dbReference type="GO" id="GO:0046872">
    <property type="term" value="F:metal ion binding"/>
    <property type="evidence" value="ECO:0007669"/>
    <property type="project" value="UniProtKB-KW"/>
</dbReference>
<dbReference type="Pfam" id="PF08608">
    <property type="entry name" value="Wyosine_form"/>
    <property type="match status" value="1"/>
</dbReference>
<comment type="catalytic activity">
    <reaction evidence="8 9">
        <text>N(1)-methylguanosine(37) in tRNA(Phe) + pyruvate + S-adenosyl-L-methionine = 4-demethylwyosine(37) in tRNA(Phe) + 5'-deoxyadenosine + L-methionine + CO2 + H2O</text>
        <dbReference type="Rhea" id="RHEA:36347"/>
        <dbReference type="Rhea" id="RHEA-COMP:10164"/>
        <dbReference type="Rhea" id="RHEA-COMP:10165"/>
        <dbReference type="ChEBI" id="CHEBI:15361"/>
        <dbReference type="ChEBI" id="CHEBI:15377"/>
        <dbReference type="ChEBI" id="CHEBI:16526"/>
        <dbReference type="ChEBI" id="CHEBI:17319"/>
        <dbReference type="ChEBI" id="CHEBI:57844"/>
        <dbReference type="ChEBI" id="CHEBI:59789"/>
        <dbReference type="ChEBI" id="CHEBI:64315"/>
        <dbReference type="ChEBI" id="CHEBI:73542"/>
        <dbReference type="EC" id="4.1.3.44"/>
    </reaction>
</comment>
<feature type="binding site" evidence="9">
    <location>
        <position position="77"/>
    </location>
    <ligand>
        <name>[4Fe-4S] cluster</name>
        <dbReference type="ChEBI" id="CHEBI:49883"/>
        <label>2</label>
        <note>4Fe-4S-S-AdoMet</note>
    </ligand>
</feature>
<dbReference type="EMBL" id="LHXJ01000008">
    <property type="protein sequence ID" value="KXA91460.1"/>
    <property type="molecule type" value="Genomic_DNA"/>
</dbReference>
<dbReference type="SFLD" id="SFLDG01071">
    <property type="entry name" value="tRNA_wybutosine-synthesizing"/>
    <property type="match status" value="1"/>
</dbReference>
<comment type="cofactor">
    <cofactor evidence="9">
        <name>[4Fe-4S] cluster</name>
        <dbReference type="ChEBI" id="CHEBI:49883"/>
    </cofactor>
    <text evidence="9">Binds 2 [4Fe-4S] clusters. Binds 1 [4Fe-4S] cluster coordinated with 3 cysteines and an exchangeable S-adenosyl-L-methionine.</text>
</comment>
<dbReference type="GO" id="GO:0102521">
    <property type="term" value="F:tRNA-4-demethylwyosine synthase activity"/>
    <property type="evidence" value="ECO:0007669"/>
    <property type="project" value="UniProtKB-EC"/>
</dbReference>
<feature type="binding site" evidence="9">
    <location>
        <position position="30"/>
    </location>
    <ligand>
        <name>[4Fe-4S] cluster</name>
        <dbReference type="ChEBI" id="CHEBI:49883"/>
        <label>1</label>
    </ligand>
</feature>
<keyword evidence="1 9" id="KW-0004">4Fe-4S</keyword>
<dbReference type="PANTHER" id="PTHR13930">
    <property type="entry name" value="S-ADENOSYL-L-METHIONINE-DEPENDENT TRNA 4-DEMETHYLWYOSINE SYNTHASE"/>
    <property type="match status" value="1"/>
</dbReference>
<keyword evidence="3 9" id="KW-0819">tRNA processing</keyword>
<dbReference type="InterPro" id="IPR034556">
    <property type="entry name" value="tRNA_wybutosine-synthase"/>
</dbReference>
<feature type="binding site" evidence="9">
    <location>
        <position position="60"/>
    </location>
    <ligand>
        <name>[4Fe-4S] cluster</name>
        <dbReference type="ChEBI" id="CHEBI:49883"/>
        <label>1</label>
    </ligand>
</feature>
<feature type="binding site" evidence="9">
    <location>
        <position position="43"/>
    </location>
    <ligand>
        <name>[4Fe-4S] cluster</name>
        <dbReference type="ChEBI" id="CHEBI:49883"/>
        <label>1</label>
    </ligand>
</feature>
<organism evidence="11 12">
    <name type="scientific">candidate division MSBL1 archaeon SCGC-AAA259A05</name>
    <dbReference type="NCBI Taxonomy" id="1698259"/>
    <lineage>
        <taxon>Archaea</taxon>
        <taxon>Methanobacteriati</taxon>
        <taxon>Methanobacteriota</taxon>
        <taxon>candidate division MSBL1</taxon>
    </lineage>
</organism>
<keyword evidence="5 9" id="KW-0408">Iron</keyword>
<comment type="caution">
    <text evidence="11">The sequence shown here is derived from an EMBL/GenBank/DDBJ whole genome shotgun (WGS) entry which is preliminary data.</text>
</comment>
<comment type="subcellular location">
    <subcellularLocation>
        <location evidence="9">Cytoplasm</location>
    </subcellularLocation>
</comment>
<evidence type="ECO:0000256" key="8">
    <source>
        <dbReference type="ARBA" id="ARBA00049466"/>
    </source>
</evidence>
<feature type="domain" description="Radical SAM core" evidence="10">
    <location>
        <begin position="53"/>
        <end position="297"/>
    </location>
</feature>
<dbReference type="PANTHER" id="PTHR13930:SF0">
    <property type="entry name" value="S-ADENOSYL-L-METHIONINE-DEPENDENT TRNA 4-DEMETHYLWYOSINE SYNTHASE TYW1-RELATED"/>
    <property type="match status" value="1"/>
</dbReference>
<dbReference type="AlphaFoldDB" id="A0A133UBA5"/>
<dbReference type="SFLD" id="SFLDF00284">
    <property type="entry name" value="tRNA_wybutosine-synthesizing"/>
    <property type="match status" value="1"/>
</dbReference>
<proteinExistence type="inferred from homology"/>
<dbReference type="HAMAP" id="MF_01921">
    <property type="entry name" value="TYW1_archaea"/>
    <property type="match status" value="1"/>
</dbReference>
<feature type="binding site" evidence="9">
    <location>
        <position position="70"/>
    </location>
    <ligand>
        <name>[4Fe-4S] cluster</name>
        <dbReference type="ChEBI" id="CHEBI:49883"/>
        <label>2</label>
        <note>4Fe-4S-S-AdoMet</note>
    </ligand>
</feature>
<evidence type="ECO:0000256" key="5">
    <source>
        <dbReference type="ARBA" id="ARBA00023004"/>
    </source>
</evidence>
<dbReference type="InterPro" id="IPR058240">
    <property type="entry name" value="rSAM_sf"/>
</dbReference>
<evidence type="ECO:0000256" key="9">
    <source>
        <dbReference type="HAMAP-Rule" id="MF_01921"/>
    </source>
</evidence>